<comment type="caution">
    <text evidence="2">The sequence shown here is derived from an EMBL/GenBank/DDBJ whole genome shotgun (WGS) entry which is preliminary data.</text>
</comment>
<dbReference type="EMBL" id="QTUC01000001">
    <property type="protein sequence ID" value="REF37009.1"/>
    <property type="molecule type" value="Genomic_DNA"/>
</dbReference>
<gene>
    <name evidence="2" type="ORF">DFJ64_2445</name>
</gene>
<accession>A0A3D9V695</accession>
<sequence>MVGQDHDTHEPSRTGGPETPDAARGVEDDEVRRKFLETLQRKQRHHQARHLAGGASYAEPKLREGAGPARARREFRRKRGS</sequence>
<feature type="region of interest" description="Disordered" evidence="1">
    <location>
        <begin position="1"/>
        <end position="81"/>
    </location>
</feature>
<dbReference type="AlphaFoldDB" id="A0A3D9V695"/>
<name>A0A3D9V695_THECX</name>
<protein>
    <recommendedName>
        <fullName evidence="4">DUF5302 domain-containing protein</fullName>
    </recommendedName>
</protein>
<dbReference type="Proteomes" id="UP000256485">
    <property type="component" value="Unassembled WGS sequence"/>
</dbReference>
<dbReference type="Pfam" id="PF17227">
    <property type="entry name" value="DUF5302"/>
    <property type="match status" value="1"/>
</dbReference>
<dbReference type="InterPro" id="IPR035172">
    <property type="entry name" value="DUF5302"/>
</dbReference>
<evidence type="ECO:0008006" key="4">
    <source>
        <dbReference type="Google" id="ProtNLM"/>
    </source>
</evidence>
<feature type="compositionally biased region" description="Basic and acidic residues" evidence="1">
    <location>
        <begin position="24"/>
        <end position="40"/>
    </location>
</feature>
<organism evidence="2 3">
    <name type="scientific">Thermasporomyces composti</name>
    <dbReference type="NCBI Taxonomy" id="696763"/>
    <lineage>
        <taxon>Bacteria</taxon>
        <taxon>Bacillati</taxon>
        <taxon>Actinomycetota</taxon>
        <taxon>Actinomycetes</taxon>
        <taxon>Propionibacteriales</taxon>
        <taxon>Nocardioidaceae</taxon>
        <taxon>Thermasporomyces</taxon>
    </lineage>
</organism>
<proteinExistence type="predicted"/>
<evidence type="ECO:0000313" key="3">
    <source>
        <dbReference type="Proteomes" id="UP000256485"/>
    </source>
</evidence>
<reference evidence="2 3" key="1">
    <citation type="submission" date="2018-08" db="EMBL/GenBank/DDBJ databases">
        <title>Sequencing the genomes of 1000 actinobacteria strains.</title>
        <authorList>
            <person name="Klenk H.-P."/>
        </authorList>
    </citation>
    <scope>NUCLEOTIDE SEQUENCE [LARGE SCALE GENOMIC DNA]</scope>
    <source>
        <strain evidence="2 3">DSM 22891</strain>
    </source>
</reference>
<feature type="compositionally biased region" description="Basic and acidic residues" evidence="1">
    <location>
        <begin position="1"/>
        <end position="12"/>
    </location>
</feature>
<evidence type="ECO:0000313" key="2">
    <source>
        <dbReference type="EMBL" id="REF37009.1"/>
    </source>
</evidence>
<dbReference type="RefSeq" id="WP_115850548.1">
    <property type="nucleotide sequence ID" value="NZ_QTUC01000001.1"/>
</dbReference>
<evidence type="ECO:0000256" key="1">
    <source>
        <dbReference type="SAM" id="MobiDB-lite"/>
    </source>
</evidence>
<keyword evidence="3" id="KW-1185">Reference proteome</keyword>